<dbReference type="GO" id="GO:1900376">
    <property type="term" value="P:regulation of secondary metabolite biosynthetic process"/>
    <property type="evidence" value="ECO:0007669"/>
    <property type="project" value="TreeGrafter"/>
</dbReference>
<proteinExistence type="predicted"/>
<comment type="cofactor">
    <cofactor evidence="1">
        <name>Zn(2+)</name>
        <dbReference type="ChEBI" id="CHEBI:29105"/>
    </cofactor>
    <text evidence="1">Binds 1 zinc ion per subunit.</text>
</comment>
<reference evidence="2 3" key="1">
    <citation type="submission" date="2018-02" db="EMBL/GenBank/DDBJ databases">
        <title>Comparative genomes isolates from brazilian mangrove.</title>
        <authorList>
            <person name="Araujo J.E."/>
            <person name="Taketani R.G."/>
            <person name="Silva M.C.P."/>
            <person name="Loureco M.V."/>
            <person name="Andreote F.D."/>
        </authorList>
    </citation>
    <scope>NUCLEOTIDE SEQUENCE [LARGE SCALE GENOMIC DNA]</scope>
    <source>
        <strain evidence="2 3">NAP PRIS-MGV</strain>
    </source>
</reference>
<dbReference type="Gene3D" id="1.10.10.10">
    <property type="entry name" value="Winged helix-like DNA-binding domain superfamily/Winged helix DNA-binding domain"/>
    <property type="match status" value="1"/>
</dbReference>
<dbReference type="Proteomes" id="UP000239388">
    <property type="component" value="Unassembled WGS sequence"/>
</dbReference>
<dbReference type="RefSeq" id="WP_105353085.1">
    <property type="nucleotide sequence ID" value="NZ_PUIB01000011.1"/>
</dbReference>
<dbReference type="AlphaFoldDB" id="A0A2S8G0Q9"/>
<dbReference type="PANTHER" id="PTHR33202:SF7">
    <property type="entry name" value="FERRIC UPTAKE REGULATION PROTEIN"/>
    <property type="match status" value="1"/>
</dbReference>
<dbReference type="GO" id="GO:0000976">
    <property type="term" value="F:transcription cis-regulatory region binding"/>
    <property type="evidence" value="ECO:0007669"/>
    <property type="project" value="TreeGrafter"/>
</dbReference>
<dbReference type="InterPro" id="IPR036388">
    <property type="entry name" value="WH-like_DNA-bd_sf"/>
</dbReference>
<feature type="binding site" evidence="1">
    <location>
        <position position="105"/>
    </location>
    <ligand>
        <name>Zn(2+)</name>
        <dbReference type="ChEBI" id="CHEBI:29105"/>
    </ligand>
</feature>
<dbReference type="GO" id="GO:0003700">
    <property type="term" value="F:DNA-binding transcription factor activity"/>
    <property type="evidence" value="ECO:0007669"/>
    <property type="project" value="InterPro"/>
</dbReference>
<dbReference type="OrthoDB" id="8659436at2"/>
<comment type="caution">
    <text evidence="2">The sequence shown here is derived from an EMBL/GenBank/DDBJ whole genome shotgun (WGS) entry which is preliminary data.</text>
</comment>
<organism evidence="2 3">
    <name type="scientific">Blastopirellula marina</name>
    <dbReference type="NCBI Taxonomy" id="124"/>
    <lineage>
        <taxon>Bacteria</taxon>
        <taxon>Pseudomonadati</taxon>
        <taxon>Planctomycetota</taxon>
        <taxon>Planctomycetia</taxon>
        <taxon>Pirellulales</taxon>
        <taxon>Pirellulaceae</taxon>
        <taxon>Blastopirellula</taxon>
    </lineage>
</organism>
<sequence>MARGRNSALSIDSAKSLLREAGLRCTAARIGVIQSLSDSNSPMSPNEVAEDLVEFGFDKSTIYRSLTELDESGLVVRLELGEAVRRYELLPNKGNATSNHPHFLCITCGKVLCLTGFHVDVVADSGTSEFSLELTEVLLKGRCEACC</sequence>
<dbReference type="InterPro" id="IPR036390">
    <property type="entry name" value="WH_DNA-bd_sf"/>
</dbReference>
<feature type="binding site" evidence="1">
    <location>
        <position position="108"/>
    </location>
    <ligand>
        <name>Zn(2+)</name>
        <dbReference type="ChEBI" id="CHEBI:29105"/>
    </ligand>
</feature>
<feature type="binding site" evidence="1">
    <location>
        <position position="146"/>
    </location>
    <ligand>
        <name>Zn(2+)</name>
        <dbReference type="ChEBI" id="CHEBI:29105"/>
    </ligand>
</feature>
<gene>
    <name evidence="2" type="ORF">C5Y98_08035</name>
</gene>
<dbReference type="SUPFAM" id="SSF46785">
    <property type="entry name" value="Winged helix' DNA-binding domain"/>
    <property type="match status" value="1"/>
</dbReference>
<dbReference type="InterPro" id="IPR002481">
    <property type="entry name" value="FUR"/>
</dbReference>
<dbReference type="Pfam" id="PF01475">
    <property type="entry name" value="FUR"/>
    <property type="match status" value="1"/>
</dbReference>
<keyword evidence="1" id="KW-0479">Metal-binding</keyword>
<dbReference type="GO" id="GO:0045892">
    <property type="term" value="P:negative regulation of DNA-templated transcription"/>
    <property type="evidence" value="ECO:0007669"/>
    <property type="project" value="TreeGrafter"/>
</dbReference>
<evidence type="ECO:0000256" key="1">
    <source>
        <dbReference type="PIRSR" id="PIRSR602481-1"/>
    </source>
</evidence>
<keyword evidence="1" id="KW-0862">Zinc</keyword>
<name>A0A2S8G0Q9_9BACT</name>
<dbReference type="GO" id="GO:0008270">
    <property type="term" value="F:zinc ion binding"/>
    <property type="evidence" value="ECO:0007669"/>
    <property type="project" value="TreeGrafter"/>
</dbReference>
<accession>A0A2S8G0Q9</accession>
<protein>
    <submittedName>
        <fullName evidence="2">Fur family transcriptional regulator</fullName>
    </submittedName>
</protein>
<feature type="binding site" evidence="1">
    <location>
        <position position="143"/>
    </location>
    <ligand>
        <name>Zn(2+)</name>
        <dbReference type="ChEBI" id="CHEBI:29105"/>
    </ligand>
</feature>
<dbReference type="EMBL" id="PUIB01000011">
    <property type="protein sequence ID" value="PQO38028.1"/>
    <property type="molecule type" value="Genomic_DNA"/>
</dbReference>
<evidence type="ECO:0000313" key="3">
    <source>
        <dbReference type="Proteomes" id="UP000239388"/>
    </source>
</evidence>
<dbReference type="PANTHER" id="PTHR33202">
    <property type="entry name" value="ZINC UPTAKE REGULATION PROTEIN"/>
    <property type="match status" value="1"/>
</dbReference>
<evidence type="ECO:0000313" key="2">
    <source>
        <dbReference type="EMBL" id="PQO38028.1"/>
    </source>
</evidence>